<dbReference type="GO" id="GO:0003964">
    <property type="term" value="F:RNA-directed DNA polymerase activity"/>
    <property type="evidence" value="ECO:0007669"/>
    <property type="project" value="UniProtKB-KW"/>
</dbReference>
<evidence type="ECO:0000256" key="9">
    <source>
        <dbReference type="ARBA" id="ARBA00048173"/>
    </source>
</evidence>
<name>A0ABT3FW73_9BACT</name>
<dbReference type="SUPFAM" id="SSF56672">
    <property type="entry name" value="DNA/RNA polymerases"/>
    <property type="match status" value="1"/>
</dbReference>
<keyword evidence="5" id="KW-0460">Magnesium</keyword>
<evidence type="ECO:0000256" key="7">
    <source>
        <dbReference type="ARBA" id="ARBA00023118"/>
    </source>
</evidence>
<comment type="caution">
    <text evidence="12">The sequence shown here is derived from an EMBL/GenBank/DDBJ whole genome shotgun (WGS) entry which is preliminary data.</text>
</comment>
<gene>
    <name evidence="12" type="ORF">OKA04_22275</name>
</gene>
<evidence type="ECO:0000256" key="6">
    <source>
        <dbReference type="ARBA" id="ARBA00022918"/>
    </source>
</evidence>
<keyword evidence="7" id="KW-0051">Antiviral defense</keyword>
<dbReference type="InterPro" id="IPR000123">
    <property type="entry name" value="Reverse_transcriptase_msDNA"/>
</dbReference>
<dbReference type="InterPro" id="IPR051083">
    <property type="entry name" value="GrpII_Intron_Splice-Mob/Def"/>
</dbReference>
<dbReference type="PROSITE" id="PS50878">
    <property type="entry name" value="RT_POL"/>
    <property type="match status" value="1"/>
</dbReference>
<comment type="similarity">
    <text evidence="8">Belongs to the bacterial reverse transcriptase family.</text>
</comment>
<keyword evidence="6 12" id="KW-0695">RNA-directed DNA polymerase</keyword>
<evidence type="ECO:0000256" key="4">
    <source>
        <dbReference type="ARBA" id="ARBA00022723"/>
    </source>
</evidence>
<feature type="domain" description="Reverse transcriptase" evidence="11">
    <location>
        <begin position="160"/>
        <end position="392"/>
    </location>
</feature>
<dbReference type="Proteomes" id="UP001207930">
    <property type="component" value="Unassembled WGS sequence"/>
</dbReference>
<dbReference type="PANTHER" id="PTHR34047">
    <property type="entry name" value="NUCLEAR INTRON MATURASE 1, MITOCHONDRIAL-RELATED"/>
    <property type="match status" value="1"/>
</dbReference>
<dbReference type="Pfam" id="PF00078">
    <property type="entry name" value="RVT_1"/>
    <property type="match status" value="1"/>
</dbReference>
<dbReference type="PRINTS" id="PR00866">
    <property type="entry name" value="RNADNAPOLMS"/>
</dbReference>
<keyword evidence="3" id="KW-0548">Nucleotidyltransferase</keyword>
<reference evidence="12 13" key="1">
    <citation type="submission" date="2022-10" db="EMBL/GenBank/DDBJ databases">
        <title>Luteolibacter flavescens strain MCCC 1K03193, whole genome shotgun sequencing project.</title>
        <authorList>
            <person name="Zhao G."/>
            <person name="Shen L."/>
        </authorList>
    </citation>
    <scope>NUCLEOTIDE SEQUENCE [LARGE SCALE GENOMIC DNA]</scope>
    <source>
        <strain evidence="12 13">MCCC 1K03193</strain>
    </source>
</reference>
<evidence type="ECO:0000256" key="2">
    <source>
        <dbReference type="ARBA" id="ARBA00022679"/>
    </source>
</evidence>
<dbReference type="PANTHER" id="PTHR34047:SF7">
    <property type="entry name" value="RNA-DIRECTED DNA POLYMERASE"/>
    <property type="match status" value="1"/>
</dbReference>
<proteinExistence type="inferred from homology"/>
<evidence type="ECO:0000256" key="3">
    <source>
        <dbReference type="ARBA" id="ARBA00022695"/>
    </source>
</evidence>
<sequence length="515" mass="58581">MSERQEIYDRIRAAGSRDKVILEEMIRKGFWKPGTAETAIPEALLKREADLVADLRSLTAQQRRYQNREAALKEMRRERLVESRRKQKETKARREQERQARAEAWERRKRDEILHLGDDASTGLNQLESRHDRLARHGLPDFPNHRALAQSMVMEVGELRFLAYGRKVEKISHYRRFLMPKKAGGHRLISAPMPRLKRAQHCILEQILNKVPVHEAAHGFLRERSILTNASPHVGSSQVINLDLRDFFPNITWPRVFGLFHALGYSRSVATIFAQLCTEPPVEEVELDGQTWQVATGVRHLPQGAPTSPAITNLLCRRFDARMAGIARKHGFAYTRYADDLTFSTKSGDRDAGRKLLWQVRRVIEEEGFHLHPDKLRTLGKGRRHDVTGLTVNERLSVPRDDVRKFKALLHRMEKTGPVGCTWRGSGDRILARVGGFANYLTMVDAERHAGLHKRAMALLKRHGFQPEIRHPAKRQGPPPFPVPGAASAGSPPPLPGADVSSSLFGKIRRWFGGK</sequence>
<evidence type="ECO:0000256" key="8">
    <source>
        <dbReference type="ARBA" id="ARBA00034120"/>
    </source>
</evidence>
<protein>
    <recommendedName>
        <fullName evidence="1">RNA-directed DNA polymerase</fullName>
        <ecNumber evidence="1">2.7.7.49</ecNumber>
    </recommendedName>
</protein>
<evidence type="ECO:0000259" key="11">
    <source>
        <dbReference type="PROSITE" id="PS50878"/>
    </source>
</evidence>
<keyword evidence="13" id="KW-1185">Reference proteome</keyword>
<evidence type="ECO:0000313" key="12">
    <source>
        <dbReference type="EMBL" id="MCW1887479.1"/>
    </source>
</evidence>
<dbReference type="EMBL" id="JAPDDS010000018">
    <property type="protein sequence ID" value="MCW1887479.1"/>
    <property type="molecule type" value="Genomic_DNA"/>
</dbReference>
<dbReference type="RefSeq" id="WP_264503434.1">
    <property type="nucleotide sequence ID" value="NZ_JAPDDS010000018.1"/>
</dbReference>
<keyword evidence="2" id="KW-0808">Transferase</keyword>
<feature type="region of interest" description="Disordered" evidence="10">
    <location>
        <begin position="470"/>
        <end position="501"/>
    </location>
</feature>
<evidence type="ECO:0000256" key="10">
    <source>
        <dbReference type="SAM" id="MobiDB-lite"/>
    </source>
</evidence>
<evidence type="ECO:0000256" key="1">
    <source>
        <dbReference type="ARBA" id="ARBA00012493"/>
    </source>
</evidence>
<keyword evidence="4" id="KW-0479">Metal-binding</keyword>
<dbReference type="CDD" id="cd03487">
    <property type="entry name" value="RT_Bac_retron_II"/>
    <property type="match status" value="1"/>
</dbReference>
<dbReference type="InterPro" id="IPR043502">
    <property type="entry name" value="DNA/RNA_pol_sf"/>
</dbReference>
<evidence type="ECO:0000256" key="5">
    <source>
        <dbReference type="ARBA" id="ARBA00022842"/>
    </source>
</evidence>
<feature type="region of interest" description="Disordered" evidence="10">
    <location>
        <begin position="77"/>
        <end position="104"/>
    </location>
</feature>
<evidence type="ECO:0000313" key="13">
    <source>
        <dbReference type="Proteomes" id="UP001207930"/>
    </source>
</evidence>
<accession>A0ABT3FW73</accession>
<dbReference type="EC" id="2.7.7.49" evidence="1"/>
<dbReference type="InterPro" id="IPR000477">
    <property type="entry name" value="RT_dom"/>
</dbReference>
<organism evidence="12 13">
    <name type="scientific">Luteolibacter flavescens</name>
    <dbReference type="NCBI Taxonomy" id="1859460"/>
    <lineage>
        <taxon>Bacteria</taxon>
        <taxon>Pseudomonadati</taxon>
        <taxon>Verrucomicrobiota</taxon>
        <taxon>Verrucomicrobiia</taxon>
        <taxon>Verrucomicrobiales</taxon>
        <taxon>Verrucomicrobiaceae</taxon>
        <taxon>Luteolibacter</taxon>
    </lineage>
</organism>
<comment type="catalytic activity">
    <reaction evidence="9">
        <text>DNA(n) + a 2'-deoxyribonucleoside 5'-triphosphate = DNA(n+1) + diphosphate</text>
        <dbReference type="Rhea" id="RHEA:22508"/>
        <dbReference type="Rhea" id="RHEA-COMP:17339"/>
        <dbReference type="Rhea" id="RHEA-COMP:17340"/>
        <dbReference type="ChEBI" id="CHEBI:33019"/>
        <dbReference type="ChEBI" id="CHEBI:61560"/>
        <dbReference type="ChEBI" id="CHEBI:173112"/>
        <dbReference type="EC" id="2.7.7.49"/>
    </reaction>
</comment>